<accession>A0A1A8CVT8</accession>
<feature type="non-terminal residue" evidence="1">
    <location>
        <position position="1"/>
    </location>
</feature>
<protein>
    <submittedName>
        <fullName evidence="1">Uncharacterized protein</fullName>
    </submittedName>
</protein>
<reference evidence="1" key="1">
    <citation type="submission" date="2016-05" db="EMBL/GenBank/DDBJ databases">
        <authorList>
            <person name="Lavstsen T."/>
            <person name="Jespersen J.S."/>
        </authorList>
    </citation>
    <scope>NUCLEOTIDE SEQUENCE</scope>
    <source>
        <tissue evidence="1">Brain</tissue>
    </source>
</reference>
<dbReference type="AlphaFoldDB" id="A0A1A8CVT8"/>
<gene>
    <name evidence="1" type="primary">Nfu_g_1_014761</name>
</gene>
<dbReference type="EMBL" id="HADZ01019971">
    <property type="protein sequence ID" value="SBP83912.1"/>
    <property type="molecule type" value="Transcribed_RNA"/>
</dbReference>
<proteinExistence type="predicted"/>
<feature type="non-terminal residue" evidence="1">
    <location>
        <position position="123"/>
    </location>
</feature>
<dbReference type="Gene3D" id="2.170.15.10">
    <property type="entry name" value="Proaerolysin, chain A, domain 3"/>
    <property type="match status" value="1"/>
</dbReference>
<evidence type="ECO:0000313" key="1">
    <source>
        <dbReference type="EMBL" id="SBP83912.1"/>
    </source>
</evidence>
<name>A0A1A8CVT8_NOTKA</name>
<sequence>FKCEAGFYNPNLGSYCRYPYGNREYYASEFEILANKDNFEFLEWKEDLWSHQQRVPEHCERVTISKTSEVETTWNIGRGTMLGITGSITAKIPLIGSGGIELSGEKTLQFNRGTTVVESISHS</sequence>
<reference evidence="1" key="2">
    <citation type="submission" date="2016-06" db="EMBL/GenBank/DDBJ databases">
        <title>The genome of a short-lived fish provides insights into sex chromosome evolution and the genetic control of aging.</title>
        <authorList>
            <person name="Reichwald K."/>
            <person name="Felder M."/>
            <person name="Petzold A."/>
            <person name="Koch P."/>
            <person name="Groth M."/>
            <person name="Platzer M."/>
        </authorList>
    </citation>
    <scope>NUCLEOTIDE SEQUENCE</scope>
    <source>
        <tissue evidence="1">Brain</tissue>
    </source>
</reference>
<organism evidence="1">
    <name type="scientific">Nothobranchius kadleci</name>
    <name type="common">African annual killifish</name>
    <dbReference type="NCBI Taxonomy" id="1051664"/>
    <lineage>
        <taxon>Eukaryota</taxon>
        <taxon>Metazoa</taxon>
        <taxon>Chordata</taxon>
        <taxon>Craniata</taxon>
        <taxon>Vertebrata</taxon>
        <taxon>Euteleostomi</taxon>
        <taxon>Actinopterygii</taxon>
        <taxon>Neopterygii</taxon>
        <taxon>Teleostei</taxon>
        <taxon>Neoteleostei</taxon>
        <taxon>Acanthomorphata</taxon>
        <taxon>Ovalentaria</taxon>
        <taxon>Atherinomorphae</taxon>
        <taxon>Cyprinodontiformes</taxon>
        <taxon>Nothobranchiidae</taxon>
        <taxon>Nothobranchius</taxon>
    </lineage>
</organism>